<sequence>MPHRQRDIDYFVLWAAVIGYLETIQGFFLGFVSLFCNIPVLLVCVPVDPVVPPNLIFKLLLKTGFLDF</sequence>
<proteinExistence type="predicted"/>
<evidence type="ECO:0000313" key="3">
    <source>
        <dbReference type="Proteomes" id="UP000011659"/>
    </source>
</evidence>
<name>M0K4X6_9EURY</name>
<evidence type="ECO:0000313" key="2">
    <source>
        <dbReference type="EMBL" id="EMA15199.1"/>
    </source>
</evidence>
<keyword evidence="1" id="KW-1133">Transmembrane helix</keyword>
<gene>
    <name evidence="2" type="ORF">C436_05445</name>
</gene>
<evidence type="ECO:0000256" key="1">
    <source>
        <dbReference type="SAM" id="Phobius"/>
    </source>
</evidence>
<reference evidence="2 3" key="1">
    <citation type="journal article" date="2014" name="PLoS Genet.">
        <title>Phylogenetically driven sequencing of extremely halophilic archaea reveals strategies for static and dynamic osmo-response.</title>
        <authorList>
            <person name="Becker E.A."/>
            <person name="Seitzer P.M."/>
            <person name="Tritt A."/>
            <person name="Larsen D."/>
            <person name="Krusor M."/>
            <person name="Yao A.I."/>
            <person name="Wu D."/>
            <person name="Madern D."/>
            <person name="Eisen J.A."/>
            <person name="Darling A.E."/>
            <person name="Facciotti M.T."/>
        </authorList>
    </citation>
    <scope>NUCLEOTIDE SEQUENCE [LARGE SCALE GENOMIC DNA]</scope>
    <source>
        <strain evidence="2 3">ATCC 33800</strain>
    </source>
</reference>
<keyword evidence="1" id="KW-0812">Transmembrane</keyword>
<accession>M0K4X6</accession>
<keyword evidence="3" id="KW-1185">Reference proteome</keyword>
<comment type="caution">
    <text evidence="2">The sequence shown here is derived from an EMBL/GenBank/DDBJ whole genome shotgun (WGS) entry which is preliminary data.</text>
</comment>
<dbReference type="AlphaFoldDB" id="M0K4X6"/>
<dbReference type="EMBL" id="AOLR01000008">
    <property type="protein sequence ID" value="EMA15199.1"/>
    <property type="molecule type" value="Genomic_DNA"/>
</dbReference>
<dbReference type="Proteomes" id="UP000011659">
    <property type="component" value="Unassembled WGS sequence"/>
</dbReference>
<keyword evidence="1" id="KW-0472">Membrane</keyword>
<protein>
    <submittedName>
        <fullName evidence="2">Uncharacterized protein</fullName>
    </submittedName>
</protein>
<feature type="transmembrane region" description="Helical" evidence="1">
    <location>
        <begin position="12"/>
        <end position="35"/>
    </location>
</feature>
<organism evidence="2 3">
    <name type="scientific">Haloarcula marismortui ATCC 33800</name>
    <dbReference type="NCBI Taxonomy" id="662476"/>
    <lineage>
        <taxon>Archaea</taxon>
        <taxon>Methanobacteriati</taxon>
        <taxon>Methanobacteriota</taxon>
        <taxon>Stenosarchaea group</taxon>
        <taxon>Halobacteria</taxon>
        <taxon>Halobacteriales</taxon>
        <taxon>Haloarculaceae</taxon>
        <taxon>Haloarcula</taxon>
    </lineage>
</organism>